<dbReference type="InterPro" id="IPR005123">
    <property type="entry name" value="Oxoglu/Fe-dep_dioxygenase_dom"/>
</dbReference>
<evidence type="ECO:0000256" key="3">
    <source>
        <dbReference type="ARBA" id="ARBA00022692"/>
    </source>
</evidence>
<keyword evidence="7" id="KW-0560">Oxidoreductase</keyword>
<keyword evidence="5" id="KW-0223">Dioxygenase</keyword>
<keyword evidence="9" id="KW-0472">Membrane</keyword>
<evidence type="ECO:0000256" key="1">
    <source>
        <dbReference type="ARBA" id="ARBA00001961"/>
    </source>
</evidence>
<gene>
    <name evidence="13" type="ORF">BQ4739_LOCUS19776</name>
</gene>
<dbReference type="Proteomes" id="UP000256970">
    <property type="component" value="Unassembled WGS sequence"/>
</dbReference>
<comment type="catalytic activity">
    <reaction evidence="10">
        <text>L-prolyl-[collagen] + 2-oxoglutarate + O2 = trans-4-hydroxy-L-prolyl-[collagen] + succinate + CO2</text>
        <dbReference type="Rhea" id="RHEA:18945"/>
        <dbReference type="Rhea" id="RHEA-COMP:11676"/>
        <dbReference type="Rhea" id="RHEA-COMP:11680"/>
        <dbReference type="ChEBI" id="CHEBI:15379"/>
        <dbReference type="ChEBI" id="CHEBI:16526"/>
        <dbReference type="ChEBI" id="CHEBI:16810"/>
        <dbReference type="ChEBI" id="CHEBI:30031"/>
        <dbReference type="ChEBI" id="CHEBI:50342"/>
        <dbReference type="ChEBI" id="CHEBI:61965"/>
        <dbReference type="EC" id="1.14.11.2"/>
    </reaction>
</comment>
<dbReference type="PROSITE" id="PS51471">
    <property type="entry name" value="FE2OG_OXY"/>
    <property type="match status" value="1"/>
</dbReference>
<evidence type="ECO:0000259" key="12">
    <source>
        <dbReference type="PROSITE" id="PS51471"/>
    </source>
</evidence>
<dbReference type="EMBL" id="FNXT01001368">
    <property type="protein sequence ID" value="SZX79505.1"/>
    <property type="molecule type" value="Genomic_DNA"/>
</dbReference>
<evidence type="ECO:0000256" key="6">
    <source>
        <dbReference type="ARBA" id="ARBA00022989"/>
    </source>
</evidence>
<dbReference type="Pfam" id="PF01549">
    <property type="entry name" value="ShK"/>
    <property type="match status" value="1"/>
</dbReference>
<organism evidence="13 14">
    <name type="scientific">Tetradesmus obliquus</name>
    <name type="common">Green alga</name>
    <name type="synonym">Acutodesmus obliquus</name>
    <dbReference type="NCBI Taxonomy" id="3088"/>
    <lineage>
        <taxon>Eukaryota</taxon>
        <taxon>Viridiplantae</taxon>
        <taxon>Chlorophyta</taxon>
        <taxon>core chlorophytes</taxon>
        <taxon>Chlorophyceae</taxon>
        <taxon>CS clade</taxon>
        <taxon>Sphaeropleales</taxon>
        <taxon>Scenedesmaceae</taxon>
        <taxon>Tetradesmus</taxon>
    </lineage>
</organism>
<dbReference type="InterPro" id="IPR003582">
    <property type="entry name" value="ShKT_dom"/>
</dbReference>
<evidence type="ECO:0000256" key="9">
    <source>
        <dbReference type="ARBA" id="ARBA00023136"/>
    </source>
</evidence>
<dbReference type="GO" id="GO:0031418">
    <property type="term" value="F:L-ascorbic acid binding"/>
    <property type="evidence" value="ECO:0007669"/>
    <property type="project" value="InterPro"/>
</dbReference>
<dbReference type="Gene3D" id="1.10.10.1940">
    <property type="match status" value="1"/>
</dbReference>
<evidence type="ECO:0000256" key="2">
    <source>
        <dbReference type="ARBA" id="ARBA00004648"/>
    </source>
</evidence>
<dbReference type="GO" id="GO:0005789">
    <property type="term" value="C:endoplasmic reticulum membrane"/>
    <property type="evidence" value="ECO:0007669"/>
    <property type="project" value="UniProtKB-SubCell"/>
</dbReference>
<keyword evidence="4" id="KW-0479">Metal-binding</keyword>
<dbReference type="GO" id="GO:0005506">
    <property type="term" value="F:iron ion binding"/>
    <property type="evidence" value="ECO:0007669"/>
    <property type="project" value="InterPro"/>
</dbReference>
<keyword evidence="14" id="KW-1185">Reference proteome</keyword>
<proteinExistence type="predicted"/>
<reference evidence="13 14" key="1">
    <citation type="submission" date="2016-10" db="EMBL/GenBank/DDBJ databases">
        <authorList>
            <person name="Cai Z."/>
        </authorList>
    </citation>
    <scope>NUCLEOTIDE SEQUENCE [LARGE SCALE GENOMIC DNA]</scope>
</reference>
<protein>
    <recommendedName>
        <fullName evidence="12">Fe2OG dioxygenase domain-containing protein</fullName>
    </recommendedName>
</protein>
<evidence type="ECO:0000313" key="14">
    <source>
        <dbReference type="Proteomes" id="UP000256970"/>
    </source>
</evidence>
<feature type="chain" id="PRO_5017078913" description="Fe2OG dioxygenase domain-containing protein" evidence="11">
    <location>
        <begin position="19"/>
        <end position="397"/>
    </location>
</feature>
<dbReference type="InterPro" id="IPR045054">
    <property type="entry name" value="P4HA-like"/>
</dbReference>
<keyword evidence="11" id="KW-0732">Signal</keyword>
<keyword evidence="3" id="KW-0812">Transmembrane</keyword>
<dbReference type="Gene3D" id="2.60.120.620">
    <property type="entry name" value="q2cbj1_9rhob like domain"/>
    <property type="match status" value="1"/>
</dbReference>
<sequence length="397" mass="43358">MVYKAALLVAAAAAAVAALTTLSRDTTVMTAAVAPLVQLLKPASNAANSLANSTTAPQRQRWVQQISWEPRSYLFHGFLSDEEVAQIKTAAAPFMKRSTVVGDAKQHINVVDEYRTSYGMFIRRNNPLITGIMKRVAEWAKLPVSHFEDMQVLRYGAGQQYRPHQDSILDEVQQPHGPRLATVLLYLNDVPEGGETAFPDTDASKWASPEVGAQVDPTLSECAKGFVAYRPQKGDAFMFWSFKPDGVSMDPFAQHTGCPPTKGVKWAAPMWIHSRPFRPDTANAPHDPVEAVDPGVCEDVNPQCEQWAASGACETNKAYMAGNVEHHGHCRKACGVCSVCETDDRTCYEENRRKQGYLVCTEDDELAVEFEEGRPVVREKQAAGRQGGCAAAGAACA</sequence>
<dbReference type="PANTHER" id="PTHR10869">
    <property type="entry name" value="PROLYL 4-HYDROXYLASE ALPHA SUBUNIT"/>
    <property type="match status" value="1"/>
</dbReference>
<dbReference type="InterPro" id="IPR044862">
    <property type="entry name" value="Pro_4_hyd_alph_FE2OG_OXY"/>
</dbReference>
<evidence type="ECO:0000256" key="5">
    <source>
        <dbReference type="ARBA" id="ARBA00022964"/>
    </source>
</evidence>
<dbReference type="Pfam" id="PF13640">
    <property type="entry name" value="2OG-FeII_Oxy_3"/>
    <property type="match status" value="1"/>
</dbReference>
<evidence type="ECO:0000256" key="8">
    <source>
        <dbReference type="ARBA" id="ARBA00023004"/>
    </source>
</evidence>
<dbReference type="GO" id="GO:0004656">
    <property type="term" value="F:procollagen-proline 4-dioxygenase activity"/>
    <property type="evidence" value="ECO:0007669"/>
    <property type="project" value="UniProtKB-EC"/>
</dbReference>
<evidence type="ECO:0000256" key="4">
    <source>
        <dbReference type="ARBA" id="ARBA00022723"/>
    </source>
</evidence>
<dbReference type="STRING" id="3088.A0A383WPZ1"/>
<dbReference type="SMART" id="SM00702">
    <property type="entry name" value="P4Hc"/>
    <property type="match status" value="1"/>
</dbReference>
<name>A0A383WPZ1_TETOB</name>
<feature type="domain" description="Fe2OG dioxygenase" evidence="12">
    <location>
        <begin position="146"/>
        <end position="274"/>
    </location>
</feature>
<dbReference type="PANTHER" id="PTHR10869:SF238">
    <property type="entry name" value="PROLYL 4-HYDROXYLASE 6-RELATED"/>
    <property type="match status" value="1"/>
</dbReference>
<keyword evidence="8" id="KW-0408">Iron</keyword>
<evidence type="ECO:0000256" key="7">
    <source>
        <dbReference type="ARBA" id="ARBA00023002"/>
    </source>
</evidence>
<dbReference type="SUPFAM" id="SSF51197">
    <property type="entry name" value="Clavaminate synthase-like"/>
    <property type="match status" value="1"/>
</dbReference>
<evidence type="ECO:0000313" key="13">
    <source>
        <dbReference type="EMBL" id="SZX79505.1"/>
    </source>
</evidence>
<dbReference type="SMART" id="SM00254">
    <property type="entry name" value="ShKT"/>
    <property type="match status" value="1"/>
</dbReference>
<evidence type="ECO:0000256" key="11">
    <source>
        <dbReference type="SAM" id="SignalP"/>
    </source>
</evidence>
<dbReference type="InterPro" id="IPR006620">
    <property type="entry name" value="Pro_4_hyd_alph"/>
</dbReference>
<keyword evidence="6" id="KW-1133">Transmembrane helix</keyword>
<dbReference type="AlphaFoldDB" id="A0A383WPZ1"/>
<comment type="subcellular location">
    <subcellularLocation>
        <location evidence="2">Endoplasmic reticulum membrane</location>
        <topology evidence="2">Single-pass type II membrane protein</topology>
    </subcellularLocation>
</comment>
<evidence type="ECO:0000256" key="10">
    <source>
        <dbReference type="ARBA" id="ARBA00049169"/>
    </source>
</evidence>
<feature type="signal peptide" evidence="11">
    <location>
        <begin position="1"/>
        <end position="18"/>
    </location>
</feature>
<comment type="cofactor">
    <cofactor evidence="1">
        <name>L-ascorbate</name>
        <dbReference type="ChEBI" id="CHEBI:38290"/>
    </cofactor>
</comment>
<accession>A0A383WPZ1</accession>